<accession>A0AAD7ELK7</accession>
<feature type="transmembrane region" description="Helical" evidence="1">
    <location>
        <begin position="20"/>
        <end position="38"/>
    </location>
</feature>
<reference evidence="2" key="1">
    <citation type="submission" date="2023-03" db="EMBL/GenBank/DDBJ databases">
        <title>Massive genome expansion in bonnet fungi (Mycena s.s.) driven by repeated elements and novel gene families across ecological guilds.</title>
        <authorList>
            <consortium name="Lawrence Berkeley National Laboratory"/>
            <person name="Harder C.B."/>
            <person name="Miyauchi S."/>
            <person name="Viragh M."/>
            <person name="Kuo A."/>
            <person name="Thoen E."/>
            <person name="Andreopoulos B."/>
            <person name="Lu D."/>
            <person name="Skrede I."/>
            <person name="Drula E."/>
            <person name="Henrissat B."/>
            <person name="Morin E."/>
            <person name="Kohler A."/>
            <person name="Barry K."/>
            <person name="LaButti K."/>
            <person name="Morin E."/>
            <person name="Salamov A."/>
            <person name="Lipzen A."/>
            <person name="Mereny Z."/>
            <person name="Hegedus B."/>
            <person name="Baldrian P."/>
            <person name="Stursova M."/>
            <person name="Weitz H."/>
            <person name="Taylor A."/>
            <person name="Grigoriev I.V."/>
            <person name="Nagy L.G."/>
            <person name="Martin F."/>
            <person name="Kauserud H."/>
        </authorList>
    </citation>
    <scope>NUCLEOTIDE SEQUENCE</scope>
    <source>
        <strain evidence="2">CBHHK002</strain>
    </source>
</reference>
<name>A0AAD7ELK7_9AGAR</name>
<feature type="transmembrane region" description="Helical" evidence="1">
    <location>
        <begin position="248"/>
        <end position="269"/>
    </location>
</feature>
<protein>
    <submittedName>
        <fullName evidence="2">Uncharacterized protein</fullName>
    </submittedName>
</protein>
<feature type="transmembrane region" description="Helical" evidence="1">
    <location>
        <begin position="58"/>
        <end position="86"/>
    </location>
</feature>
<dbReference type="AlphaFoldDB" id="A0AAD7ELK7"/>
<keyword evidence="1" id="KW-1133">Transmembrane helix</keyword>
<feature type="transmembrane region" description="Helical" evidence="1">
    <location>
        <begin position="220"/>
        <end position="242"/>
    </location>
</feature>
<keyword evidence="1" id="KW-0812">Transmembrane</keyword>
<proteinExistence type="predicted"/>
<keyword evidence="1" id="KW-0472">Membrane</keyword>
<evidence type="ECO:0000313" key="2">
    <source>
        <dbReference type="EMBL" id="KAJ7333448.1"/>
    </source>
</evidence>
<sequence>MAMTGITLVSANMATVVLEGFLYGSFLVLFFMAMYLRITRYALSAKIRPAGRAILNPIFLAAIALCIALTAHWVITVVRFYFAFLYFDNGRAPLLFWANLSQPTEIAKTVTGQLSMIIGDAMIIHRVYLIWNRNKLVVIFPILCWSGFIACTVGVTYQLSQYTLGDDVFLSSSGRWITSDWILTLITNLYSTSFIAGKLVRHMMFQEKMESHGGSHLRSILAIMIESAAMHTTWAIFFATTYQLQSNLQFTVLDLTSPVVGIANMLIYVRVGLGWSTQEEGTNPAKSSGTMMLATPIRFNVNRTAEGEQYAYGLRTLGSTAEGEQGKSSV</sequence>
<organism evidence="2 3">
    <name type="scientific">Mycena albidolilacea</name>
    <dbReference type="NCBI Taxonomy" id="1033008"/>
    <lineage>
        <taxon>Eukaryota</taxon>
        <taxon>Fungi</taxon>
        <taxon>Dikarya</taxon>
        <taxon>Basidiomycota</taxon>
        <taxon>Agaricomycotina</taxon>
        <taxon>Agaricomycetes</taxon>
        <taxon>Agaricomycetidae</taxon>
        <taxon>Agaricales</taxon>
        <taxon>Marasmiineae</taxon>
        <taxon>Mycenaceae</taxon>
        <taxon>Mycena</taxon>
    </lineage>
</organism>
<feature type="transmembrane region" description="Helical" evidence="1">
    <location>
        <begin position="179"/>
        <end position="200"/>
    </location>
</feature>
<dbReference type="Proteomes" id="UP001218218">
    <property type="component" value="Unassembled WGS sequence"/>
</dbReference>
<feature type="transmembrane region" description="Helical" evidence="1">
    <location>
        <begin position="136"/>
        <end position="159"/>
    </location>
</feature>
<keyword evidence="3" id="KW-1185">Reference proteome</keyword>
<dbReference type="EMBL" id="JARIHO010000034">
    <property type="protein sequence ID" value="KAJ7333448.1"/>
    <property type="molecule type" value="Genomic_DNA"/>
</dbReference>
<evidence type="ECO:0000313" key="3">
    <source>
        <dbReference type="Proteomes" id="UP001218218"/>
    </source>
</evidence>
<gene>
    <name evidence="2" type="ORF">DFH08DRAFT_881270</name>
</gene>
<comment type="caution">
    <text evidence="2">The sequence shown here is derived from an EMBL/GenBank/DDBJ whole genome shotgun (WGS) entry which is preliminary data.</text>
</comment>
<evidence type="ECO:0000256" key="1">
    <source>
        <dbReference type="SAM" id="Phobius"/>
    </source>
</evidence>
<feature type="transmembrane region" description="Helical" evidence="1">
    <location>
        <begin position="106"/>
        <end position="124"/>
    </location>
</feature>